<evidence type="ECO:0000313" key="1">
    <source>
        <dbReference type="EMBL" id="KAL1792914.1"/>
    </source>
</evidence>
<dbReference type="GeneID" id="96089743"/>
<keyword evidence="2" id="KW-1185">Reference proteome</keyword>
<dbReference type="EMBL" id="JBHGVX010000009">
    <property type="protein sequence ID" value="KAL1792914.1"/>
    <property type="molecule type" value="Genomic_DNA"/>
</dbReference>
<dbReference type="RefSeq" id="XP_069303498.1">
    <property type="nucleotide sequence ID" value="XM_069455614.1"/>
</dbReference>
<dbReference type="Proteomes" id="UP001578633">
    <property type="component" value="Chromosome 9"/>
</dbReference>
<gene>
    <name evidence="1" type="ORF">ACET3X_009421</name>
</gene>
<reference evidence="1 2" key="1">
    <citation type="submission" date="2024-09" db="EMBL/GenBank/DDBJ databases">
        <title>T2T genomes of carrot and Alternaria dauci and their utility for understanding host-pathogen interaction during carrot leaf blight disease.</title>
        <authorList>
            <person name="Liu W."/>
            <person name="Xu S."/>
            <person name="Ou C."/>
            <person name="Liu X."/>
            <person name="Zhuang F."/>
            <person name="Deng X.W."/>
        </authorList>
    </citation>
    <scope>NUCLEOTIDE SEQUENCE [LARGE SCALE GENOMIC DNA]</scope>
    <source>
        <strain evidence="1 2">A2016</strain>
    </source>
</reference>
<comment type="caution">
    <text evidence="1">The sequence shown here is derived from an EMBL/GenBank/DDBJ whole genome shotgun (WGS) entry which is preliminary data.</text>
</comment>
<proteinExistence type="predicted"/>
<organism evidence="1 2">
    <name type="scientific">Alternaria dauci</name>
    <dbReference type="NCBI Taxonomy" id="48095"/>
    <lineage>
        <taxon>Eukaryota</taxon>
        <taxon>Fungi</taxon>
        <taxon>Dikarya</taxon>
        <taxon>Ascomycota</taxon>
        <taxon>Pezizomycotina</taxon>
        <taxon>Dothideomycetes</taxon>
        <taxon>Pleosporomycetidae</taxon>
        <taxon>Pleosporales</taxon>
        <taxon>Pleosporineae</taxon>
        <taxon>Pleosporaceae</taxon>
        <taxon>Alternaria</taxon>
        <taxon>Alternaria sect. Porri</taxon>
    </lineage>
</organism>
<sequence length="1044" mass="116966">MSGFPSRMSIFSATNENYAALANVKFDFSLIKTEAPIEFNGIASALSSRRRVEAEEGPSHKTARRLGALFEDVVPSTPKLISAFGLRMSEIMNTTGINAIGTGQHGPFEPYVGADGTTLWAAATSGIPALGVYLLSCLLARAWDAKTATAIWVELVAARKNEIKQGLQNNNNISATSVIGACQDISRNDLALWDGSARAWLRRADKAKQWSQCQLSLVVNNIKTPIPGGPSTYNQVIHVWKQSMSAVEQFLSGKPQDIVDGSVFLAFSAWHLYPDLFVLGAEPTKISFRDNLVPSSAVGTVGVEGRFPEKDSARWSLALSHLQYYGAPVVVRSDQEDSRMTFSQLQIVALGGLLGRWRVSPRDYLLVAGWFKLLWSRMGMSEEEIKTGEWSEFGWLLQFVVAANRLLDLESHDHKQNMTLLKYGSRRAKGFLSDQDRNPSPFFGLLNPLTIRGLQEKLDIDSGVAYLRAVAEKLGLDGRDAVICYAHNASHKNLAAAVEFYELATVQISDPESHKRWICPNSKVTSLRPSNTNFGSHDQLSNQESALEDRIRYISDGGEDCDRHATGPNFDRGDIIHFKWTDPPPIYRYDYAATTNHHDNEDHQSKKAKVEISFDAIVGNWRFGLFLKSEARSVERRGRDPLQSYREDTEFETTKMDSTVEAVTRFREFTFEPGRLRDYLCSLIHVCESQWKHNSLRAPGVSLFSQFHTFHASFSKSVFALDSASKVYRRLTHATISLKLTAGPLSNSAWFQCLFERWQISSHNTNPWFEQAPLLSLPQPPLLDRTESFSCIALFDSGVVDLSPEDFAHTFAVCSEDTIYVPAVVLSDPYVQIPDYEMRSITGNIGRQGISLLVPPVEPRVRELSNNYSLVPHETYDFKREDNFRETSLHLSFTDWTFPLATEVSRMIDHDAHVVEAVISVHDRGVWVGDIDILEVDFRDMLRFEPMPPCQGDHAQDCDFDYTSIDSWEELLDEPGSVGVFRAHGNWAARLAAVSILSRSEAGGHNFGVLGPEPFCLRCLEEGLEKPGWNMQDYESRLPSICID</sequence>
<name>A0ABR3UAM4_9PLEO</name>
<accession>A0ABR3UAM4</accession>
<protein>
    <submittedName>
        <fullName evidence="1">Uncharacterized protein</fullName>
    </submittedName>
</protein>
<evidence type="ECO:0000313" key="2">
    <source>
        <dbReference type="Proteomes" id="UP001578633"/>
    </source>
</evidence>